<dbReference type="Pfam" id="PF06314">
    <property type="entry name" value="ADC"/>
    <property type="match status" value="1"/>
</dbReference>
<feature type="region of interest" description="Disordered" evidence="1">
    <location>
        <begin position="1"/>
        <end position="26"/>
    </location>
</feature>
<evidence type="ECO:0000256" key="1">
    <source>
        <dbReference type="SAM" id="MobiDB-lite"/>
    </source>
</evidence>
<dbReference type="EMBL" id="BOOF01000002">
    <property type="protein sequence ID" value="GIH59806.1"/>
    <property type="molecule type" value="Genomic_DNA"/>
</dbReference>
<evidence type="ECO:0000313" key="2">
    <source>
        <dbReference type="EMBL" id="GIH59806.1"/>
    </source>
</evidence>
<dbReference type="InterPro" id="IPR023375">
    <property type="entry name" value="ADC_dom_sf"/>
</dbReference>
<dbReference type="NCBIfam" id="TIGR04460">
    <property type="entry name" value="endura_MppR"/>
    <property type="match status" value="1"/>
</dbReference>
<dbReference type="InterPro" id="IPR010451">
    <property type="entry name" value="Acetoacetate_decarboxylase"/>
</dbReference>
<evidence type="ECO:0000313" key="3">
    <source>
        <dbReference type="Proteomes" id="UP000660454"/>
    </source>
</evidence>
<reference evidence="2 3" key="1">
    <citation type="submission" date="2021-01" db="EMBL/GenBank/DDBJ databases">
        <title>Whole genome shotgun sequence of Microbispora siamensis NBRC 104113.</title>
        <authorList>
            <person name="Komaki H."/>
            <person name="Tamura T."/>
        </authorList>
    </citation>
    <scope>NUCLEOTIDE SEQUENCE [LARGE SCALE GENOMIC DNA]</scope>
    <source>
        <strain evidence="2 3">NBRC 104113</strain>
    </source>
</reference>
<organism evidence="2 3">
    <name type="scientific">Microbispora siamensis</name>
    <dbReference type="NCBI Taxonomy" id="564413"/>
    <lineage>
        <taxon>Bacteria</taxon>
        <taxon>Bacillati</taxon>
        <taxon>Actinomycetota</taxon>
        <taxon>Actinomycetes</taxon>
        <taxon>Streptosporangiales</taxon>
        <taxon>Streptosporangiaceae</taxon>
        <taxon>Microbispora</taxon>
    </lineage>
</organism>
<dbReference type="SUPFAM" id="SSF160104">
    <property type="entry name" value="Acetoacetate decarboxylase-like"/>
    <property type="match status" value="1"/>
</dbReference>
<keyword evidence="3" id="KW-1185">Reference proteome</keyword>
<proteinExistence type="predicted"/>
<dbReference type="Proteomes" id="UP000660454">
    <property type="component" value="Unassembled WGS sequence"/>
</dbReference>
<dbReference type="InterPro" id="IPR031022">
    <property type="entry name" value="Endura_MppR"/>
</dbReference>
<gene>
    <name evidence="2" type="ORF">Msi02_06230</name>
</gene>
<dbReference type="Gene3D" id="2.40.400.10">
    <property type="entry name" value="Acetoacetate decarboxylase-like"/>
    <property type="match status" value="1"/>
</dbReference>
<dbReference type="RefSeq" id="WP_204046942.1">
    <property type="nucleotide sequence ID" value="NZ_BOOF01000002.1"/>
</dbReference>
<sequence length="273" mass="28822">MLLTEPGGPGPRGYSLPLSPSGESAMVSPPPWHFSGDVIMVEYRTDPDAAAAFLPPGVDPGPDPGAAAAVFAHWHWRSETGQEAGDPARSQFSEFLILLGCTAEGRPMARCPYAWVDSAVPMARGWIQGMPKQFGAVHLTHPKAVGRTGPHLVEGGVFHGVASQYGSRIARASVTLSGRVAEPPALHAVPLVHTRHFPAWVPPEEPLSQLVVSAVDDVRFGEIWSGQASLDFAGDLQGDLAALRPVEVGGGFVFSYSETLRHGRALSGEAGRG</sequence>
<name>A0ABQ4GEG8_9ACTN</name>
<accession>A0ABQ4GEG8</accession>
<comment type="caution">
    <text evidence="2">The sequence shown here is derived from an EMBL/GenBank/DDBJ whole genome shotgun (WGS) entry which is preliminary data.</text>
</comment>
<protein>
    <submittedName>
        <fullName evidence="2">Acetoacetate decarboxylase</fullName>
    </submittedName>
</protein>